<dbReference type="FunFam" id="3.10.129.10:FF:000001">
    <property type="entry name" value="3-hydroxyacyl-[acyl-carrier-protein] dehydratase FabZ"/>
    <property type="match status" value="1"/>
</dbReference>
<dbReference type="EMBL" id="HBNR01083671">
    <property type="protein sequence ID" value="CAE4661135.1"/>
    <property type="molecule type" value="Transcribed_RNA"/>
</dbReference>
<dbReference type="EMBL" id="HBNR01083672">
    <property type="protein sequence ID" value="CAE4661137.1"/>
    <property type="molecule type" value="Transcribed_RNA"/>
</dbReference>
<dbReference type="GO" id="GO:0009245">
    <property type="term" value="P:lipid A biosynthetic process"/>
    <property type="evidence" value="ECO:0007669"/>
    <property type="project" value="UniProtKB-KW"/>
</dbReference>
<dbReference type="EC" id="4.2.1.59" evidence="2"/>
<evidence type="ECO:0000256" key="4">
    <source>
        <dbReference type="ARBA" id="ARBA00022516"/>
    </source>
</evidence>
<protein>
    <recommendedName>
        <fullName evidence="2">3-hydroxyacyl-[acyl-carrier-protein] dehydratase</fullName>
        <ecNumber evidence="2">4.2.1.59</ecNumber>
    </recommendedName>
</protein>
<name>A0A6T1MGQ0_9DINO</name>
<dbReference type="PANTHER" id="PTHR30272">
    <property type="entry name" value="3-HYDROXYACYL-[ACYL-CARRIER-PROTEIN] DEHYDRATASE"/>
    <property type="match status" value="1"/>
</dbReference>
<dbReference type="AlphaFoldDB" id="A0A6T1MGQ0"/>
<dbReference type="GO" id="GO:0005737">
    <property type="term" value="C:cytoplasm"/>
    <property type="evidence" value="ECO:0007669"/>
    <property type="project" value="UniProtKB-SubCell"/>
</dbReference>
<evidence type="ECO:0000256" key="3">
    <source>
        <dbReference type="ARBA" id="ARBA00022490"/>
    </source>
</evidence>
<evidence type="ECO:0000256" key="1">
    <source>
        <dbReference type="ARBA" id="ARBA00004496"/>
    </source>
</evidence>
<evidence type="ECO:0000256" key="8">
    <source>
        <dbReference type="ARBA" id="ARBA00025049"/>
    </source>
</evidence>
<evidence type="ECO:0000256" key="7">
    <source>
        <dbReference type="ARBA" id="ARBA00023239"/>
    </source>
</evidence>
<reference evidence="10" key="1">
    <citation type="submission" date="2021-01" db="EMBL/GenBank/DDBJ databases">
        <authorList>
            <person name="Corre E."/>
            <person name="Pelletier E."/>
            <person name="Niang G."/>
            <person name="Scheremetjew M."/>
            <person name="Finn R."/>
            <person name="Kale V."/>
            <person name="Holt S."/>
            <person name="Cochrane G."/>
            <person name="Meng A."/>
            <person name="Brown T."/>
            <person name="Cohen L."/>
        </authorList>
    </citation>
    <scope>NUCLEOTIDE SEQUENCE</scope>
    <source>
        <strain evidence="10">CCMP3105</strain>
    </source>
</reference>
<comment type="function">
    <text evidence="8">Involved in unsaturated fatty acids biosynthesis. Catalyzes the dehydration of short chain beta-hydroxyacyl-ACPs and long chain saturated and unsaturated beta-hydroxyacyl-ACPs.</text>
</comment>
<dbReference type="PANTHER" id="PTHR30272:SF1">
    <property type="entry name" value="3-HYDROXYACYL-[ACYL-CARRIER-PROTEIN] DEHYDRATASE"/>
    <property type="match status" value="1"/>
</dbReference>
<dbReference type="CDD" id="cd01288">
    <property type="entry name" value="FabZ"/>
    <property type="match status" value="1"/>
</dbReference>
<evidence type="ECO:0000313" key="9">
    <source>
        <dbReference type="EMBL" id="CAE4661135.1"/>
    </source>
</evidence>
<keyword evidence="3" id="KW-0963">Cytoplasm</keyword>
<accession>A0A6T1MGQ0</accession>
<dbReference type="GO" id="GO:0019171">
    <property type="term" value="F:(3R)-hydroxyacyl-[acyl-carrier-protein] dehydratase activity"/>
    <property type="evidence" value="ECO:0007669"/>
    <property type="project" value="UniProtKB-EC"/>
</dbReference>
<evidence type="ECO:0000256" key="6">
    <source>
        <dbReference type="ARBA" id="ARBA00023098"/>
    </source>
</evidence>
<dbReference type="InterPro" id="IPR010084">
    <property type="entry name" value="FabZ"/>
</dbReference>
<keyword evidence="7" id="KW-0456">Lyase</keyword>
<proteinExistence type="inferred from homology"/>
<keyword evidence="6" id="KW-0443">Lipid metabolism</keyword>
<dbReference type="NCBIfam" id="NF000582">
    <property type="entry name" value="PRK00006.1"/>
    <property type="match status" value="1"/>
</dbReference>
<sequence>MPCRRSVSRFLPLAAAAAVAAGLTRGWLFVPSGVPRGCLEARHSSSASGVAGALGATAASSSVPAGFCLAAGLCAAAVGAAAARAGRVRRCSSDEAKEAKWKGAESFSGLTESVPLVMDNVAVAKVLPHRYPFLLVDKVLEYEPGKRAVGVKNVTANEPQFTGHFPDRPIMPGVLMVEAMAQLGGIVCLQPPVSDGQGEFFFAGINGIKFRKPVVPGDTLVMEMELVKFREKYGIAKMRGTAYVDGKVAVEVKEFTFALVKES</sequence>
<comment type="subcellular location">
    <subcellularLocation>
        <location evidence="1">Cytoplasm</location>
    </subcellularLocation>
</comment>
<dbReference type="Pfam" id="PF07977">
    <property type="entry name" value="FabA"/>
    <property type="match status" value="1"/>
</dbReference>
<dbReference type="HAMAP" id="MF_00406">
    <property type="entry name" value="FabZ"/>
    <property type="match status" value="1"/>
</dbReference>
<organism evidence="10">
    <name type="scientific">Alexandrium monilatum</name>
    <dbReference type="NCBI Taxonomy" id="311494"/>
    <lineage>
        <taxon>Eukaryota</taxon>
        <taxon>Sar</taxon>
        <taxon>Alveolata</taxon>
        <taxon>Dinophyceae</taxon>
        <taxon>Gonyaulacales</taxon>
        <taxon>Pyrocystaceae</taxon>
        <taxon>Alexandrium</taxon>
    </lineage>
</organism>
<dbReference type="InterPro" id="IPR029069">
    <property type="entry name" value="HotDog_dom_sf"/>
</dbReference>
<evidence type="ECO:0000256" key="2">
    <source>
        <dbReference type="ARBA" id="ARBA00013167"/>
    </source>
</evidence>
<dbReference type="GO" id="GO:0016020">
    <property type="term" value="C:membrane"/>
    <property type="evidence" value="ECO:0007669"/>
    <property type="project" value="GOC"/>
</dbReference>
<dbReference type="GO" id="GO:0006633">
    <property type="term" value="P:fatty acid biosynthetic process"/>
    <property type="evidence" value="ECO:0007669"/>
    <property type="project" value="InterPro"/>
</dbReference>
<gene>
    <name evidence="9" type="ORF">AMON00008_LOCUS59906</name>
    <name evidence="10" type="ORF">AMON00008_LOCUS59907</name>
</gene>
<evidence type="ECO:0000256" key="5">
    <source>
        <dbReference type="ARBA" id="ARBA00022556"/>
    </source>
</evidence>
<keyword evidence="5" id="KW-0441">Lipid A biosynthesis</keyword>
<dbReference type="SUPFAM" id="SSF54637">
    <property type="entry name" value="Thioesterase/thiol ester dehydrase-isomerase"/>
    <property type="match status" value="1"/>
</dbReference>
<dbReference type="InterPro" id="IPR013114">
    <property type="entry name" value="FabA_FabZ"/>
</dbReference>
<dbReference type="Gene3D" id="3.10.129.10">
    <property type="entry name" value="Hotdog Thioesterase"/>
    <property type="match status" value="1"/>
</dbReference>
<keyword evidence="4" id="KW-0444">Lipid biosynthesis</keyword>
<dbReference type="NCBIfam" id="TIGR01750">
    <property type="entry name" value="fabZ"/>
    <property type="match status" value="1"/>
</dbReference>
<evidence type="ECO:0000313" key="10">
    <source>
        <dbReference type="EMBL" id="CAE4661137.1"/>
    </source>
</evidence>